<sequence>MEDADEGQAWARLFLVVIVLWALSLNLELWLVGWMPLDTSLFLDRRLFFLVDVP</sequence>
<accession>A0A6V8KL67</accession>
<name>A0A6V8KL67_9ACTN</name>
<keyword evidence="1" id="KW-0472">Membrane</keyword>
<keyword evidence="1" id="KW-0812">Transmembrane</keyword>
<feature type="transmembrane region" description="Helical" evidence="1">
    <location>
        <begin position="12"/>
        <end position="37"/>
    </location>
</feature>
<comment type="caution">
    <text evidence="2">The sequence shown here is derived from an EMBL/GenBank/DDBJ whole genome shotgun (WGS) entry which is preliminary data.</text>
</comment>
<protein>
    <submittedName>
        <fullName evidence="2">Uncharacterized protein</fullName>
    </submittedName>
</protein>
<reference evidence="2 3" key="2">
    <citation type="submission" date="2020-03" db="EMBL/GenBank/DDBJ databases">
        <authorList>
            <person name="Ichikawa N."/>
            <person name="Kimura A."/>
            <person name="Kitahashi Y."/>
            <person name="Uohara A."/>
        </authorList>
    </citation>
    <scope>NUCLEOTIDE SEQUENCE [LARGE SCALE GENOMIC DNA]</scope>
    <source>
        <strain evidence="2 3">NBRC 108639</strain>
    </source>
</reference>
<gene>
    <name evidence="2" type="ORF">Phou_100230</name>
</gene>
<evidence type="ECO:0000313" key="3">
    <source>
        <dbReference type="Proteomes" id="UP000482800"/>
    </source>
</evidence>
<organism evidence="2 3">
    <name type="scientific">Phytohabitans houttuyneae</name>
    <dbReference type="NCBI Taxonomy" id="1076126"/>
    <lineage>
        <taxon>Bacteria</taxon>
        <taxon>Bacillati</taxon>
        <taxon>Actinomycetota</taxon>
        <taxon>Actinomycetes</taxon>
        <taxon>Micromonosporales</taxon>
        <taxon>Micromonosporaceae</taxon>
    </lineage>
</organism>
<dbReference type="EMBL" id="BLPF01000004">
    <property type="protein sequence ID" value="GFJ85843.1"/>
    <property type="molecule type" value="Genomic_DNA"/>
</dbReference>
<keyword evidence="1" id="KW-1133">Transmembrane helix</keyword>
<evidence type="ECO:0000256" key="1">
    <source>
        <dbReference type="SAM" id="Phobius"/>
    </source>
</evidence>
<reference evidence="2 3" key="1">
    <citation type="submission" date="2020-03" db="EMBL/GenBank/DDBJ databases">
        <title>Whole genome shotgun sequence of Phytohabitans houttuyneae NBRC 108639.</title>
        <authorList>
            <person name="Komaki H."/>
            <person name="Tamura T."/>
        </authorList>
    </citation>
    <scope>NUCLEOTIDE SEQUENCE [LARGE SCALE GENOMIC DNA]</scope>
    <source>
        <strain evidence="2 3">NBRC 108639</strain>
    </source>
</reference>
<dbReference type="AlphaFoldDB" id="A0A6V8KL67"/>
<keyword evidence="3" id="KW-1185">Reference proteome</keyword>
<dbReference type="Proteomes" id="UP000482800">
    <property type="component" value="Unassembled WGS sequence"/>
</dbReference>
<evidence type="ECO:0000313" key="2">
    <source>
        <dbReference type="EMBL" id="GFJ85843.1"/>
    </source>
</evidence>
<proteinExistence type="predicted"/>